<dbReference type="GO" id="GO:0045159">
    <property type="term" value="F:myosin II binding"/>
    <property type="evidence" value="ECO:0007669"/>
    <property type="project" value="TreeGrafter"/>
</dbReference>
<dbReference type="PANTHER" id="PTHR10241">
    <property type="entry name" value="LETHAL 2 GIANT LARVAE PROTEIN"/>
    <property type="match status" value="1"/>
</dbReference>
<dbReference type="GO" id="GO:0019905">
    <property type="term" value="F:syntaxin binding"/>
    <property type="evidence" value="ECO:0007669"/>
    <property type="project" value="TreeGrafter"/>
</dbReference>
<evidence type="ECO:0000313" key="1">
    <source>
        <dbReference type="EMBL" id="GLD59083.1"/>
    </source>
</evidence>
<dbReference type="GO" id="GO:0031201">
    <property type="term" value="C:SNARE complex"/>
    <property type="evidence" value="ECO:0007669"/>
    <property type="project" value="TreeGrafter"/>
</dbReference>
<sequence length="155" mass="17858">MQEERHNRWKSLQQSVLFQLLCNDSLCTYNIRLGRPGVDCYCQHESGAAVLQLQFLINEGALVTACADDTLHLWNLRQRRPAILHSLKFNRERITFCHLPFQSKWLYVGTERGNTHIVNIESFILSGYVIMWNKAIELSTKTHPGPVVHLSEPKG</sequence>
<organism evidence="1 2">
    <name type="scientific">Lates japonicus</name>
    <name type="common">Japanese lates</name>
    <dbReference type="NCBI Taxonomy" id="270547"/>
    <lineage>
        <taxon>Eukaryota</taxon>
        <taxon>Metazoa</taxon>
        <taxon>Chordata</taxon>
        <taxon>Craniata</taxon>
        <taxon>Vertebrata</taxon>
        <taxon>Euteleostomi</taxon>
        <taxon>Actinopterygii</taxon>
        <taxon>Neopterygii</taxon>
        <taxon>Teleostei</taxon>
        <taxon>Neoteleostei</taxon>
        <taxon>Acanthomorphata</taxon>
        <taxon>Carangaria</taxon>
        <taxon>Carangaria incertae sedis</taxon>
        <taxon>Centropomidae</taxon>
        <taxon>Lates</taxon>
    </lineage>
</organism>
<dbReference type="Proteomes" id="UP001279410">
    <property type="component" value="Unassembled WGS sequence"/>
</dbReference>
<dbReference type="InterPro" id="IPR015943">
    <property type="entry name" value="WD40/YVTN_repeat-like_dom_sf"/>
</dbReference>
<accession>A0AAD3MQA5</accession>
<dbReference type="EMBL" id="BRZM01000036">
    <property type="protein sequence ID" value="GLD59083.1"/>
    <property type="molecule type" value="Genomic_DNA"/>
</dbReference>
<dbReference type="InterPro" id="IPR036322">
    <property type="entry name" value="WD40_repeat_dom_sf"/>
</dbReference>
<protein>
    <submittedName>
        <fullName evidence="1">Syntaxin-binding protein 5-like protein</fullName>
    </submittedName>
</protein>
<comment type="caution">
    <text evidence="1">The sequence shown here is derived from an EMBL/GenBank/DDBJ whole genome shotgun (WGS) entry which is preliminary data.</text>
</comment>
<gene>
    <name evidence="1" type="ORF">AKAME5_001112200</name>
</gene>
<dbReference type="GO" id="GO:0005096">
    <property type="term" value="F:GTPase activator activity"/>
    <property type="evidence" value="ECO:0007669"/>
    <property type="project" value="TreeGrafter"/>
</dbReference>
<name>A0AAD3MQA5_LATJO</name>
<dbReference type="GO" id="GO:0006893">
    <property type="term" value="P:Golgi to plasma membrane transport"/>
    <property type="evidence" value="ECO:0007669"/>
    <property type="project" value="TreeGrafter"/>
</dbReference>
<keyword evidence="2" id="KW-1185">Reference proteome</keyword>
<evidence type="ECO:0000313" key="2">
    <source>
        <dbReference type="Proteomes" id="UP001279410"/>
    </source>
</evidence>
<reference evidence="1" key="1">
    <citation type="submission" date="2022-08" db="EMBL/GenBank/DDBJ databases">
        <title>Genome sequencing of akame (Lates japonicus).</title>
        <authorList>
            <person name="Hashiguchi Y."/>
            <person name="Takahashi H."/>
        </authorList>
    </citation>
    <scope>NUCLEOTIDE SEQUENCE</scope>
    <source>
        <strain evidence="1">Kochi</strain>
    </source>
</reference>
<dbReference type="SUPFAM" id="SSF50978">
    <property type="entry name" value="WD40 repeat-like"/>
    <property type="match status" value="1"/>
</dbReference>
<proteinExistence type="predicted"/>
<dbReference type="Gene3D" id="2.130.10.10">
    <property type="entry name" value="YVTN repeat-like/Quinoprotein amine dehydrogenase"/>
    <property type="match status" value="1"/>
</dbReference>
<dbReference type="AlphaFoldDB" id="A0AAD3MQA5"/>
<dbReference type="GO" id="GO:0005886">
    <property type="term" value="C:plasma membrane"/>
    <property type="evidence" value="ECO:0007669"/>
    <property type="project" value="TreeGrafter"/>
</dbReference>
<dbReference type="PANTHER" id="PTHR10241:SF19">
    <property type="entry name" value="SYNTAXIN-BINDING PROTEIN 5-LIKE"/>
    <property type="match status" value="1"/>
</dbReference>
<dbReference type="GO" id="GO:0006887">
    <property type="term" value="P:exocytosis"/>
    <property type="evidence" value="ECO:0007669"/>
    <property type="project" value="TreeGrafter"/>
</dbReference>